<feature type="transmembrane region" description="Helical" evidence="1">
    <location>
        <begin position="234"/>
        <end position="252"/>
    </location>
</feature>
<keyword evidence="1" id="KW-1133">Transmembrane helix</keyword>
<organism evidence="2 3">
    <name type="scientific">Salirhabdus euzebyi</name>
    <dbReference type="NCBI Taxonomy" id="394506"/>
    <lineage>
        <taxon>Bacteria</taxon>
        <taxon>Bacillati</taxon>
        <taxon>Bacillota</taxon>
        <taxon>Bacilli</taxon>
        <taxon>Bacillales</taxon>
        <taxon>Bacillaceae</taxon>
        <taxon>Salirhabdus</taxon>
    </lineage>
</organism>
<feature type="transmembrane region" description="Helical" evidence="1">
    <location>
        <begin position="102"/>
        <end position="121"/>
    </location>
</feature>
<reference evidence="2 3" key="1">
    <citation type="submission" date="2020-08" db="EMBL/GenBank/DDBJ databases">
        <title>Genomic Encyclopedia of Type Strains, Phase IV (KMG-IV): sequencing the most valuable type-strain genomes for metagenomic binning, comparative biology and taxonomic classification.</title>
        <authorList>
            <person name="Goeker M."/>
        </authorList>
    </citation>
    <scope>NUCLEOTIDE SEQUENCE [LARGE SCALE GENOMIC DNA]</scope>
    <source>
        <strain evidence="2 3">DSM 19612</strain>
    </source>
</reference>
<accession>A0A841Q718</accession>
<feature type="transmembrane region" description="Helical" evidence="1">
    <location>
        <begin position="166"/>
        <end position="184"/>
    </location>
</feature>
<feature type="transmembrane region" description="Helical" evidence="1">
    <location>
        <begin position="41"/>
        <end position="62"/>
    </location>
</feature>
<name>A0A841Q718_9BACI</name>
<keyword evidence="1" id="KW-0472">Membrane</keyword>
<evidence type="ECO:0000313" key="3">
    <source>
        <dbReference type="Proteomes" id="UP000581688"/>
    </source>
</evidence>
<feature type="transmembrane region" description="Helical" evidence="1">
    <location>
        <begin position="12"/>
        <end position="29"/>
    </location>
</feature>
<evidence type="ECO:0000256" key="1">
    <source>
        <dbReference type="SAM" id="Phobius"/>
    </source>
</evidence>
<sequence length="366" mass="42497">MVNQNFIHTISSKWMLVVIFIILVPNFLLMKLEILGFVTPLMAVGTVIDLTIILPLIVYFFILKRKPSFIIFVPVSFAGLFLANWFIPDYADQYLNHINKAVILAEVSIILLELLFILYLFKRLPLLKENIRVQREEYHHFLRSFMEAVKQTFSFRIKKLNQYQKVLQMLSTDLAVIYYVFFSWRKKGKSTSNNTLHFSYHKNGEYLGVFIMLAHALAIEIIAVHLLLMQISHLLAWVITLFDLFALCYLIADYRAITLSPVVLDSKGIHLQKGLRFHVAIPYEKIGAFSLNDRPIKEIDKDKGALNLTLNGFEKQLPQFVVYLTEPVVSYRAFGLQKIVNKVYLSVDEGRPFQDSLEKILKEKNE</sequence>
<keyword evidence="1" id="KW-0812">Transmembrane</keyword>
<protein>
    <recommendedName>
        <fullName evidence="4">Beta-carotene 15,15'-monooxygenase</fullName>
    </recommendedName>
</protein>
<dbReference type="RefSeq" id="WP_174496734.1">
    <property type="nucleotide sequence ID" value="NZ_CADDWK010000009.1"/>
</dbReference>
<dbReference type="Proteomes" id="UP000581688">
    <property type="component" value="Unassembled WGS sequence"/>
</dbReference>
<feature type="transmembrane region" description="Helical" evidence="1">
    <location>
        <begin position="204"/>
        <end position="227"/>
    </location>
</feature>
<feature type="transmembrane region" description="Helical" evidence="1">
    <location>
        <begin position="69"/>
        <end position="87"/>
    </location>
</feature>
<dbReference type="AlphaFoldDB" id="A0A841Q718"/>
<dbReference type="EMBL" id="JACHGH010000007">
    <property type="protein sequence ID" value="MBB6454175.1"/>
    <property type="molecule type" value="Genomic_DNA"/>
</dbReference>
<evidence type="ECO:0008006" key="4">
    <source>
        <dbReference type="Google" id="ProtNLM"/>
    </source>
</evidence>
<keyword evidence="3" id="KW-1185">Reference proteome</keyword>
<comment type="caution">
    <text evidence="2">The sequence shown here is derived from an EMBL/GenBank/DDBJ whole genome shotgun (WGS) entry which is preliminary data.</text>
</comment>
<evidence type="ECO:0000313" key="2">
    <source>
        <dbReference type="EMBL" id="MBB6454175.1"/>
    </source>
</evidence>
<gene>
    <name evidence="2" type="ORF">HNQ94_002626</name>
</gene>
<proteinExistence type="predicted"/>